<sequence>MFSVEDLLVSHGYRVSKNSLSTYQTRSDGCQVEATENRSGNNVTLNGYQTDREVFDANPNPLAKSNLESDYEKGCMNKRRQIHSVGYPKGQQCFEPCHNSETGELGPPPRRHYVRPSKRPIRRGKKGHPLYQHFGETPCSENSSVVFNLSDKILTQDHLAVLNKGLTFIPSRKPDPFSMEIELYKLNRILNCNEFRKIGTTSRSHLFSSRVKKDIKTSNIAIKTFIQTIHNDLQRIIKIPPHSRNNLTFKEKEALKDLRQDSTIVIRPADKGGAIVIQAYQQYKKEIMRQLQDVKTYKKLTFDPVKKFQQRINHLIEIGLQGNYIDSNTAKYLQVECPIHPVLYTIPKIHKSMQEPPGRPIVSARGGLLEPIAKYVDFYIQGCVKEIPSCLRDTPDLLHQLKDFNMETDAEFIFATLDVQNLYTVIPITEGIQAVRETLLNTTSYEGPPIEYLLEWLTLALTCNYFRFENTFYVQTYD</sequence>
<feature type="compositionally biased region" description="Basic residues" evidence="1">
    <location>
        <begin position="109"/>
        <end position="128"/>
    </location>
</feature>
<proteinExistence type="predicted"/>
<dbReference type="PANTHER" id="PTHR21301:SF10">
    <property type="entry name" value="REVERSE TRANSCRIPTASE DOMAIN-CONTAINING PROTEIN"/>
    <property type="match status" value="1"/>
</dbReference>
<protein>
    <submittedName>
        <fullName evidence="2">AF4 FMR2 family member 4-like</fullName>
    </submittedName>
</protein>
<keyword evidence="3" id="KW-1185">Reference proteome</keyword>
<dbReference type="Proteomes" id="UP001295444">
    <property type="component" value="Chromosome 04"/>
</dbReference>
<evidence type="ECO:0000256" key="1">
    <source>
        <dbReference type="SAM" id="MobiDB-lite"/>
    </source>
</evidence>
<evidence type="ECO:0000313" key="3">
    <source>
        <dbReference type="Proteomes" id="UP001295444"/>
    </source>
</evidence>
<dbReference type="InterPro" id="IPR028221">
    <property type="entry name" value="JCAD"/>
</dbReference>
<name>A0AAD1W0P4_PELCU</name>
<dbReference type="Pfam" id="PF15351">
    <property type="entry name" value="JCAD"/>
    <property type="match status" value="1"/>
</dbReference>
<dbReference type="EMBL" id="OW240915">
    <property type="protein sequence ID" value="CAH2282183.1"/>
    <property type="molecule type" value="Genomic_DNA"/>
</dbReference>
<feature type="region of interest" description="Disordered" evidence="1">
    <location>
        <begin position="101"/>
        <end position="129"/>
    </location>
</feature>
<organism evidence="2 3">
    <name type="scientific">Pelobates cultripes</name>
    <name type="common">Western spadefoot toad</name>
    <dbReference type="NCBI Taxonomy" id="61616"/>
    <lineage>
        <taxon>Eukaryota</taxon>
        <taxon>Metazoa</taxon>
        <taxon>Chordata</taxon>
        <taxon>Craniata</taxon>
        <taxon>Vertebrata</taxon>
        <taxon>Euteleostomi</taxon>
        <taxon>Amphibia</taxon>
        <taxon>Batrachia</taxon>
        <taxon>Anura</taxon>
        <taxon>Pelobatoidea</taxon>
        <taxon>Pelobatidae</taxon>
        <taxon>Pelobates</taxon>
    </lineage>
</organism>
<reference evidence="2" key="1">
    <citation type="submission" date="2022-03" db="EMBL/GenBank/DDBJ databases">
        <authorList>
            <person name="Alioto T."/>
            <person name="Alioto T."/>
            <person name="Gomez Garrido J."/>
        </authorList>
    </citation>
    <scope>NUCLEOTIDE SEQUENCE</scope>
</reference>
<evidence type="ECO:0000313" key="2">
    <source>
        <dbReference type="EMBL" id="CAH2282183.1"/>
    </source>
</evidence>
<dbReference type="GO" id="GO:0005911">
    <property type="term" value="C:cell-cell junction"/>
    <property type="evidence" value="ECO:0007669"/>
    <property type="project" value="InterPro"/>
</dbReference>
<dbReference type="AlphaFoldDB" id="A0AAD1W0P4"/>
<accession>A0AAD1W0P4</accession>
<gene>
    <name evidence="2" type="ORF">PECUL_23A007943</name>
</gene>
<dbReference type="PANTHER" id="PTHR21301">
    <property type="entry name" value="REVERSE TRANSCRIPTASE"/>
    <property type="match status" value="1"/>
</dbReference>